<reference evidence="9" key="1">
    <citation type="journal article" date="2020" name="G3 (Bethesda)">
        <title>High-Quality Assemblies for Three Invasive Social Wasps from the &lt;i&gt;Vespula&lt;/i&gt; Genus.</title>
        <authorList>
            <person name="Harrop T.W.R."/>
            <person name="Guhlin J."/>
            <person name="McLaughlin G.M."/>
            <person name="Permina E."/>
            <person name="Stockwell P."/>
            <person name="Gilligan J."/>
            <person name="Le Lec M.F."/>
            <person name="Gruber M.A.M."/>
            <person name="Quinn O."/>
            <person name="Lovegrove M."/>
            <person name="Duncan E.J."/>
            <person name="Remnant E.J."/>
            <person name="Van Eeckhoven J."/>
            <person name="Graham B."/>
            <person name="Knapp R.A."/>
            <person name="Langford K.W."/>
            <person name="Kronenberg Z."/>
            <person name="Press M.O."/>
            <person name="Eacker S.M."/>
            <person name="Wilson-Rankin E.E."/>
            <person name="Purcell J."/>
            <person name="Lester P.J."/>
            <person name="Dearden P.K."/>
        </authorList>
    </citation>
    <scope>NUCLEOTIDE SEQUENCE</scope>
    <source>
        <strain evidence="9">Linc-1</strain>
    </source>
</reference>
<keyword evidence="4 6" id="KW-0472">Membrane</keyword>
<feature type="compositionally biased region" description="Low complexity" evidence="5">
    <location>
        <begin position="564"/>
        <end position="574"/>
    </location>
</feature>
<evidence type="ECO:0000259" key="8">
    <source>
        <dbReference type="Pfam" id="PF01094"/>
    </source>
</evidence>
<comment type="caution">
    <text evidence="9">The sequence shown here is derived from an EMBL/GenBank/DDBJ whole genome shotgun (WGS) entry which is preliminary data.</text>
</comment>
<keyword evidence="10" id="KW-1185">Reference proteome</keyword>
<name>A0A834J8X6_VESGE</name>
<dbReference type="Pfam" id="PF01094">
    <property type="entry name" value="ANF_receptor"/>
    <property type="match status" value="1"/>
</dbReference>
<evidence type="ECO:0000256" key="4">
    <source>
        <dbReference type="ARBA" id="ARBA00023136"/>
    </source>
</evidence>
<feature type="compositionally biased region" description="Acidic residues" evidence="5">
    <location>
        <begin position="441"/>
        <end position="452"/>
    </location>
</feature>
<dbReference type="SUPFAM" id="SSF53822">
    <property type="entry name" value="Periplasmic binding protein-like I"/>
    <property type="match status" value="1"/>
</dbReference>
<feature type="chain" id="PRO_5032281244" description="Receptor ligand binding region domain-containing protein" evidence="7">
    <location>
        <begin position="24"/>
        <end position="593"/>
    </location>
</feature>
<dbReference type="InterPro" id="IPR028082">
    <property type="entry name" value="Peripla_BP_I"/>
</dbReference>
<feature type="compositionally biased region" description="Basic and acidic residues" evidence="5">
    <location>
        <begin position="551"/>
        <end position="562"/>
    </location>
</feature>
<dbReference type="Proteomes" id="UP000617340">
    <property type="component" value="Unassembled WGS sequence"/>
</dbReference>
<feature type="compositionally biased region" description="Low complexity" evidence="5">
    <location>
        <begin position="583"/>
        <end position="593"/>
    </location>
</feature>
<feature type="transmembrane region" description="Helical" evidence="6">
    <location>
        <begin position="506"/>
        <end position="532"/>
    </location>
</feature>
<organism evidence="9 10">
    <name type="scientific">Vespula germanica</name>
    <name type="common">German yellow jacket</name>
    <name type="synonym">Paravespula germanica</name>
    <dbReference type="NCBI Taxonomy" id="30212"/>
    <lineage>
        <taxon>Eukaryota</taxon>
        <taxon>Metazoa</taxon>
        <taxon>Ecdysozoa</taxon>
        <taxon>Arthropoda</taxon>
        <taxon>Hexapoda</taxon>
        <taxon>Insecta</taxon>
        <taxon>Pterygota</taxon>
        <taxon>Neoptera</taxon>
        <taxon>Endopterygota</taxon>
        <taxon>Hymenoptera</taxon>
        <taxon>Apocrita</taxon>
        <taxon>Aculeata</taxon>
        <taxon>Vespoidea</taxon>
        <taxon>Vespidae</taxon>
        <taxon>Vespinae</taxon>
        <taxon>Vespula</taxon>
    </lineage>
</organism>
<evidence type="ECO:0000313" key="10">
    <source>
        <dbReference type="Proteomes" id="UP000617340"/>
    </source>
</evidence>
<proteinExistence type="predicted"/>
<evidence type="ECO:0000256" key="7">
    <source>
        <dbReference type="SAM" id="SignalP"/>
    </source>
</evidence>
<evidence type="ECO:0000256" key="2">
    <source>
        <dbReference type="ARBA" id="ARBA00022692"/>
    </source>
</evidence>
<evidence type="ECO:0000256" key="3">
    <source>
        <dbReference type="ARBA" id="ARBA00022989"/>
    </source>
</evidence>
<keyword evidence="3 6" id="KW-1133">Transmembrane helix</keyword>
<dbReference type="AlphaFoldDB" id="A0A834J8X6"/>
<accession>A0A834J8X6</accession>
<dbReference type="InterPro" id="IPR001828">
    <property type="entry name" value="ANF_lig-bd_rcpt"/>
</dbReference>
<keyword evidence="7" id="KW-0732">Signal</keyword>
<evidence type="ECO:0000256" key="1">
    <source>
        <dbReference type="ARBA" id="ARBA00004370"/>
    </source>
</evidence>
<evidence type="ECO:0000256" key="6">
    <source>
        <dbReference type="SAM" id="Phobius"/>
    </source>
</evidence>
<feature type="signal peptide" evidence="7">
    <location>
        <begin position="1"/>
        <end position="23"/>
    </location>
</feature>
<dbReference type="Gene3D" id="3.40.50.2300">
    <property type="match status" value="2"/>
</dbReference>
<dbReference type="GO" id="GO:0016020">
    <property type="term" value="C:membrane"/>
    <property type="evidence" value="ECO:0007669"/>
    <property type="project" value="UniProtKB-SubCell"/>
</dbReference>
<evidence type="ECO:0000256" key="5">
    <source>
        <dbReference type="SAM" id="MobiDB-lite"/>
    </source>
</evidence>
<dbReference type="PROSITE" id="PS51257">
    <property type="entry name" value="PROKAR_LIPOPROTEIN"/>
    <property type="match status" value="1"/>
</dbReference>
<evidence type="ECO:0000313" key="9">
    <source>
        <dbReference type="EMBL" id="KAF7383873.1"/>
    </source>
</evidence>
<feature type="domain" description="Receptor ligand binding region" evidence="8">
    <location>
        <begin position="63"/>
        <end position="215"/>
    </location>
</feature>
<comment type="subcellular location">
    <subcellularLocation>
        <location evidence="1">Membrane</location>
    </subcellularLocation>
</comment>
<sequence length="593" mass="66691">MEKFRQWGLICAIIAACTCGVRTECESRGHISLLMSIHDDAPCKKISTKGVLLYEAAKLLTEIHNNKSNTMDIEIAVFDTCGSITGALKAAMKALVAADVNCLQAPHYLGIIGPDTTTNAEAVHKVTSILKIPHIVRKASNAPYLHQLVHESDSYLVEGVLKIVQLLKWKSFTLVANVEEELDDDVQNIAKKLTMAAIAKNLCVLVHNDDDDDDNDKDNNNDKNEDYTSHIIHIGQPDKGFFNKFVNATVLVVSEGNLDEHLNSVDTSNTILLLEDSRCNKETKDLLRKLRLKNLEELQARIINVFNQITPEMLKYKEIQLQDYKEVLPGLERRVDTSKWWSGGDGTDKYDAEELREVRWLEDAIEIYIKAIDMVCKKKKCKNPMNSVDWNNILSNVLISHNIESQDAPQSLDLLIKMKGSKLENLGSVIVKKNSVKIQWEEEDDDDDDNDDDNGKNDDIPDAFEKIVSEEKGTRSGCATKEMKMLYENGHDTTHILVSEMDDSEWWTMVGTVSGVGVAMFVVGILAVYVVYTNIRGPVQKNNKSRIDRDTSLRRVGSDRELPTSARTTRQTRGAQRRDSNRSIRSNISDKSV</sequence>
<feature type="compositionally biased region" description="Basic and acidic residues" evidence="5">
    <location>
        <begin position="453"/>
        <end position="464"/>
    </location>
</feature>
<gene>
    <name evidence="9" type="ORF">HZH68_014630</name>
</gene>
<protein>
    <recommendedName>
        <fullName evidence="8">Receptor ligand binding region domain-containing protein</fullName>
    </recommendedName>
</protein>
<feature type="region of interest" description="Disordered" evidence="5">
    <location>
        <begin position="440"/>
        <end position="464"/>
    </location>
</feature>
<dbReference type="EMBL" id="JACSDZ010000018">
    <property type="protein sequence ID" value="KAF7383873.1"/>
    <property type="molecule type" value="Genomic_DNA"/>
</dbReference>
<keyword evidence="2 6" id="KW-0812">Transmembrane</keyword>
<feature type="region of interest" description="Disordered" evidence="5">
    <location>
        <begin position="551"/>
        <end position="593"/>
    </location>
</feature>